<name>A0A8J2K6V5_9HEXA</name>
<evidence type="ECO:0000313" key="5">
    <source>
        <dbReference type="Proteomes" id="UP000708208"/>
    </source>
</evidence>
<evidence type="ECO:0000256" key="1">
    <source>
        <dbReference type="ARBA" id="ARBA00023180"/>
    </source>
</evidence>
<gene>
    <name evidence="4" type="ORF">AFUS01_LOCUS19374</name>
</gene>
<dbReference type="InterPro" id="IPR019819">
    <property type="entry name" value="Carboxylesterase_B_CS"/>
</dbReference>
<reference evidence="4" key="1">
    <citation type="submission" date="2021-06" db="EMBL/GenBank/DDBJ databases">
        <authorList>
            <person name="Hodson N. C."/>
            <person name="Mongue J. A."/>
            <person name="Jaron S. K."/>
        </authorList>
    </citation>
    <scope>NUCLEOTIDE SEQUENCE</scope>
</reference>
<feature type="signal peptide" evidence="2">
    <location>
        <begin position="1"/>
        <end position="21"/>
    </location>
</feature>
<feature type="domain" description="Carboxylesterase type B" evidence="3">
    <location>
        <begin position="24"/>
        <end position="107"/>
    </location>
</feature>
<proteinExistence type="predicted"/>
<dbReference type="PROSITE" id="PS00941">
    <property type="entry name" value="CARBOXYLESTERASE_B_2"/>
    <property type="match status" value="1"/>
</dbReference>
<dbReference type="Proteomes" id="UP000708208">
    <property type="component" value="Unassembled WGS sequence"/>
</dbReference>
<protein>
    <recommendedName>
        <fullName evidence="3">Carboxylesterase type B domain-containing protein</fullName>
    </recommendedName>
</protein>
<feature type="non-terminal residue" evidence="4">
    <location>
        <position position="1"/>
    </location>
</feature>
<dbReference type="PANTHER" id="PTHR11559">
    <property type="entry name" value="CARBOXYLESTERASE"/>
    <property type="match status" value="1"/>
</dbReference>
<dbReference type="AlphaFoldDB" id="A0A8J2K6V5"/>
<evidence type="ECO:0000313" key="4">
    <source>
        <dbReference type="EMBL" id="CAG7730753.1"/>
    </source>
</evidence>
<dbReference type="InterPro" id="IPR002018">
    <property type="entry name" value="CarbesteraseB"/>
</dbReference>
<comment type="caution">
    <text evidence="4">The sequence shown here is derived from an EMBL/GenBank/DDBJ whole genome shotgun (WGS) entry which is preliminary data.</text>
</comment>
<evidence type="ECO:0000256" key="2">
    <source>
        <dbReference type="SAM" id="SignalP"/>
    </source>
</evidence>
<dbReference type="OrthoDB" id="19653at2759"/>
<dbReference type="InterPro" id="IPR050309">
    <property type="entry name" value="Type-B_Carboxylest/Lipase"/>
</dbReference>
<keyword evidence="1" id="KW-0325">Glycoprotein</keyword>
<sequence length="108" mass="12010">MTVFHITITTIFSFWIYQSNCNPSIVSVTQGKLQGAVSASRGDRKFLSFLGIPYAAVGRRFQVAEPPGDWIGIRNAQNFRNVCAQIEPITSEVLGSEDCLYLNVFVPH</sequence>
<accession>A0A8J2K6V5</accession>
<evidence type="ECO:0000259" key="3">
    <source>
        <dbReference type="Pfam" id="PF00135"/>
    </source>
</evidence>
<dbReference type="Pfam" id="PF00135">
    <property type="entry name" value="COesterase"/>
    <property type="match status" value="1"/>
</dbReference>
<feature type="chain" id="PRO_5035315790" description="Carboxylesterase type B domain-containing protein" evidence="2">
    <location>
        <begin position="22"/>
        <end position="108"/>
    </location>
</feature>
<organism evidence="4 5">
    <name type="scientific">Allacma fusca</name>
    <dbReference type="NCBI Taxonomy" id="39272"/>
    <lineage>
        <taxon>Eukaryota</taxon>
        <taxon>Metazoa</taxon>
        <taxon>Ecdysozoa</taxon>
        <taxon>Arthropoda</taxon>
        <taxon>Hexapoda</taxon>
        <taxon>Collembola</taxon>
        <taxon>Symphypleona</taxon>
        <taxon>Sminthuridae</taxon>
        <taxon>Allacma</taxon>
    </lineage>
</organism>
<keyword evidence="2" id="KW-0732">Signal</keyword>
<dbReference type="EMBL" id="CAJVCH010199815">
    <property type="protein sequence ID" value="CAG7730753.1"/>
    <property type="molecule type" value="Genomic_DNA"/>
</dbReference>
<keyword evidence="5" id="KW-1185">Reference proteome</keyword>